<keyword evidence="2" id="KW-1185">Reference proteome</keyword>
<name>A0A8S1QAL3_9CILI</name>
<sequence>MSFYQDQKMVFEFINLKSENILNNLKQISFNDDSTILLTIQKSQIQTYFNKRENLKRISSFKVPKDAYFSQLQYLTFTNQFIAIPKSQILISSLCTLNSKKIVLKVQHNFCSCYKLLLNKNENILFISYFNEIHIFEKQIIAWQCIDTLQSLSHRDTIEQISLSLDEDQLVIHTSNGYSGSPAILVYKKQYIDKQIQWVLKQRINQENGELIGFLNNNQFLFLDYYSTQIYTLNKENQKFECTNSINFRQSNFQFKSFVFWHKNQILLIITQDNISVMQLQKLQILSQLQSIQIDISKSIDVDFATNEFHSILTNDGKYLFIWNKRNTQIIRILYI</sequence>
<protein>
    <submittedName>
        <fullName evidence="1">Uncharacterized protein</fullName>
    </submittedName>
</protein>
<comment type="caution">
    <text evidence="1">The sequence shown here is derived from an EMBL/GenBank/DDBJ whole genome shotgun (WGS) entry which is preliminary data.</text>
</comment>
<evidence type="ECO:0000313" key="1">
    <source>
        <dbReference type="EMBL" id="CAD8112403.1"/>
    </source>
</evidence>
<dbReference type="EMBL" id="CAJJDN010000100">
    <property type="protein sequence ID" value="CAD8112403.1"/>
    <property type="molecule type" value="Genomic_DNA"/>
</dbReference>
<proteinExistence type="predicted"/>
<organism evidence="1 2">
    <name type="scientific">Paramecium sonneborni</name>
    <dbReference type="NCBI Taxonomy" id="65129"/>
    <lineage>
        <taxon>Eukaryota</taxon>
        <taxon>Sar</taxon>
        <taxon>Alveolata</taxon>
        <taxon>Ciliophora</taxon>
        <taxon>Intramacronucleata</taxon>
        <taxon>Oligohymenophorea</taxon>
        <taxon>Peniculida</taxon>
        <taxon>Parameciidae</taxon>
        <taxon>Paramecium</taxon>
    </lineage>
</organism>
<evidence type="ECO:0000313" key="2">
    <source>
        <dbReference type="Proteomes" id="UP000692954"/>
    </source>
</evidence>
<reference evidence="1" key="1">
    <citation type="submission" date="2021-01" db="EMBL/GenBank/DDBJ databases">
        <authorList>
            <consortium name="Genoscope - CEA"/>
            <person name="William W."/>
        </authorList>
    </citation>
    <scope>NUCLEOTIDE SEQUENCE</scope>
</reference>
<gene>
    <name evidence="1" type="ORF">PSON_ATCC_30995.1.T1000188</name>
</gene>
<dbReference type="Proteomes" id="UP000692954">
    <property type="component" value="Unassembled WGS sequence"/>
</dbReference>
<dbReference type="AlphaFoldDB" id="A0A8S1QAL3"/>
<dbReference type="OrthoDB" id="308572at2759"/>
<accession>A0A8S1QAL3</accession>